<dbReference type="Proteomes" id="UP001431634">
    <property type="component" value="Unassembled WGS sequence"/>
</dbReference>
<evidence type="ECO:0000313" key="4">
    <source>
        <dbReference type="Proteomes" id="UP001431634"/>
    </source>
</evidence>
<evidence type="ECO:0000256" key="1">
    <source>
        <dbReference type="SAM" id="MobiDB-lite"/>
    </source>
</evidence>
<dbReference type="EMBL" id="JASBAO010000003">
    <property type="protein sequence ID" value="MDI2091887.1"/>
    <property type="molecule type" value="Genomic_DNA"/>
</dbReference>
<comment type="caution">
    <text evidence="3">The sequence shown here is derived from an EMBL/GenBank/DDBJ whole genome shotgun (WGS) entry which is preliminary data.</text>
</comment>
<organism evidence="3 4">
    <name type="scientific">Commensalibacter oyaizuii</name>
    <dbReference type="NCBI Taxonomy" id="3043873"/>
    <lineage>
        <taxon>Bacteria</taxon>
        <taxon>Pseudomonadati</taxon>
        <taxon>Pseudomonadota</taxon>
        <taxon>Alphaproteobacteria</taxon>
        <taxon>Acetobacterales</taxon>
        <taxon>Acetobacteraceae</taxon>
    </lineage>
</organism>
<feature type="domain" description="Phage neck terminator protein gp12-like" evidence="2">
    <location>
        <begin position="35"/>
        <end position="184"/>
    </location>
</feature>
<feature type="compositionally biased region" description="Basic and acidic residues" evidence="1">
    <location>
        <begin position="1"/>
        <end position="12"/>
    </location>
</feature>
<protein>
    <recommendedName>
        <fullName evidence="2">Phage neck terminator protein gp12-like domain-containing protein</fullName>
    </recommendedName>
</protein>
<evidence type="ECO:0000313" key="3">
    <source>
        <dbReference type="EMBL" id="MDI2091887.1"/>
    </source>
</evidence>
<reference evidence="3" key="1">
    <citation type="submission" date="2023-05" db="EMBL/GenBank/DDBJ databases">
        <title>Whole genome sequence of Commensalibacter sp.</title>
        <authorList>
            <person name="Charoenyingcharoen P."/>
            <person name="Yukphan P."/>
        </authorList>
    </citation>
    <scope>NUCLEOTIDE SEQUENCE</scope>
    <source>
        <strain evidence="3">TBRC 16381</strain>
    </source>
</reference>
<accession>A0ABT6Q470</accession>
<dbReference type="Pfam" id="PF23961">
    <property type="entry name" value="Phage_tail_terminator_9"/>
    <property type="match status" value="1"/>
</dbReference>
<gene>
    <name evidence="3" type="ORF">QJV27_10990</name>
</gene>
<evidence type="ECO:0000259" key="2">
    <source>
        <dbReference type="Pfam" id="PF23961"/>
    </source>
</evidence>
<feature type="region of interest" description="Disordered" evidence="1">
    <location>
        <begin position="1"/>
        <end position="21"/>
    </location>
</feature>
<proteinExistence type="predicted"/>
<dbReference type="RefSeq" id="WP_281449054.1">
    <property type="nucleotide sequence ID" value="NZ_JASBAO010000003.1"/>
</dbReference>
<sequence length="200" mass="22947">MTDKNKKNDKQPAKVTAKAPKDEKFPELKTLTYKEMYNIIGKFLQKAIPIKGLKLKIIKGLTNRVSSPKPPYVVLQVMDEKTLSTSETRYTDQYKITWSRSQVTIELSFIGSENISALQMAKAFTVRFNDAWATEQFEQYNNDVFFPLYSDDVRVEPMSLNEEGQFEDTCVVNAHFEYHPELGICANSAKEIVMDVNIVE</sequence>
<dbReference type="InterPro" id="IPR057087">
    <property type="entry name" value="Gp12-like"/>
</dbReference>
<name>A0ABT6Q470_9PROT</name>
<keyword evidence="4" id="KW-1185">Reference proteome</keyword>